<keyword evidence="1" id="KW-0812">Transmembrane</keyword>
<feature type="transmembrane region" description="Helical" evidence="1">
    <location>
        <begin position="57"/>
        <end position="75"/>
    </location>
</feature>
<evidence type="ECO:0000313" key="3">
    <source>
        <dbReference type="Proteomes" id="UP000011602"/>
    </source>
</evidence>
<comment type="caution">
    <text evidence="2">The sequence shown here is derived from an EMBL/GenBank/DDBJ whole genome shotgun (WGS) entry which is preliminary data.</text>
</comment>
<keyword evidence="1" id="KW-1133">Transmembrane helix</keyword>
<reference evidence="2 3" key="1">
    <citation type="journal article" date="2014" name="PLoS Genet.">
        <title>Phylogenetically driven sequencing of extremely halophilic archaea reveals strategies for static and dynamic osmo-response.</title>
        <authorList>
            <person name="Becker E.A."/>
            <person name="Seitzer P.M."/>
            <person name="Tritt A."/>
            <person name="Larsen D."/>
            <person name="Krusor M."/>
            <person name="Yao A.I."/>
            <person name="Wu D."/>
            <person name="Madern D."/>
            <person name="Eisen J.A."/>
            <person name="Darling A.E."/>
            <person name="Facciotti M.T."/>
        </authorList>
    </citation>
    <scope>NUCLEOTIDE SEQUENCE [LARGE SCALE GENOMIC DNA]</scope>
    <source>
        <strain evidence="2 3">JCM 12255</strain>
    </source>
</reference>
<protein>
    <submittedName>
        <fullName evidence="2">Uncharacterized protein</fullName>
    </submittedName>
</protein>
<feature type="transmembrane region" description="Helical" evidence="1">
    <location>
        <begin position="18"/>
        <end position="37"/>
    </location>
</feature>
<dbReference type="Proteomes" id="UP000011602">
    <property type="component" value="Unassembled WGS sequence"/>
</dbReference>
<dbReference type="eggNOG" id="ENOG502N5J3">
    <property type="taxonomic scope" value="Archaea"/>
</dbReference>
<sequence>MVDRTREGEDSRLATNRLALVVVVCSLLVAAAVVFLARADAIAAVVPEHGPAADAVPLYLLAAVGVLVLIAWSWGRLLSWFE</sequence>
<keyword evidence="1" id="KW-0472">Membrane</keyword>
<gene>
    <name evidence="2" type="ORF">C493_06627</name>
</gene>
<proteinExistence type="predicted"/>
<organism evidence="2 3">
    <name type="scientific">Natronolimnohabitans innermongolicus JCM 12255</name>
    <dbReference type="NCBI Taxonomy" id="1227499"/>
    <lineage>
        <taxon>Archaea</taxon>
        <taxon>Methanobacteriati</taxon>
        <taxon>Methanobacteriota</taxon>
        <taxon>Stenosarchaea group</taxon>
        <taxon>Halobacteria</taxon>
        <taxon>Halobacteriales</taxon>
        <taxon>Natrialbaceae</taxon>
        <taxon>Natronolimnohabitans</taxon>
    </lineage>
</organism>
<evidence type="ECO:0000256" key="1">
    <source>
        <dbReference type="SAM" id="Phobius"/>
    </source>
</evidence>
<name>L9XDG1_9EURY</name>
<evidence type="ECO:0000313" key="2">
    <source>
        <dbReference type="EMBL" id="ELY58658.1"/>
    </source>
</evidence>
<dbReference type="RefSeq" id="WP_007258628.1">
    <property type="nucleotide sequence ID" value="NZ_AOHZ01000034.1"/>
</dbReference>
<dbReference type="AlphaFoldDB" id="L9XDG1"/>
<dbReference type="EMBL" id="AOHZ01000034">
    <property type="protein sequence ID" value="ELY58658.1"/>
    <property type="molecule type" value="Genomic_DNA"/>
</dbReference>
<accession>L9XDG1</accession>
<keyword evidence="3" id="KW-1185">Reference proteome</keyword>